<sequence>MLTFSLRIITLIKRVLTTPMRAQQAHTSTVALYHTHNLRVIPLKPRRRDLRVIPQNDEADELPFRVS</sequence>
<reference evidence="3" key="1">
    <citation type="journal article" date="2021" name="BMC Genomics">
        <title>Chromosome-level genome assembly and manually-curated proteome of model necrotroph Parastagonospora nodorum Sn15 reveals a genome-wide trove of candidate effector homologs, and redundancy of virulence-related functions within an accessory chromosome.</title>
        <authorList>
            <person name="Bertazzoni S."/>
            <person name="Jones D.A.B."/>
            <person name="Phan H.T."/>
            <person name="Tan K.-C."/>
            <person name="Hane J.K."/>
        </authorList>
    </citation>
    <scope>NUCLEOTIDE SEQUENCE [LARGE SCALE GENOMIC DNA]</scope>
    <source>
        <strain evidence="3">SN15 / ATCC MYA-4574 / FGSC 10173)</strain>
    </source>
</reference>
<feature type="chain" id="PRO_5031544541" description="Secreted protein" evidence="1">
    <location>
        <begin position="18"/>
        <end position="67"/>
    </location>
</feature>
<organism evidence="2 3">
    <name type="scientific">Phaeosphaeria nodorum (strain SN15 / ATCC MYA-4574 / FGSC 10173)</name>
    <name type="common">Glume blotch fungus</name>
    <name type="synonym">Parastagonospora nodorum</name>
    <dbReference type="NCBI Taxonomy" id="321614"/>
    <lineage>
        <taxon>Eukaryota</taxon>
        <taxon>Fungi</taxon>
        <taxon>Dikarya</taxon>
        <taxon>Ascomycota</taxon>
        <taxon>Pezizomycotina</taxon>
        <taxon>Dothideomycetes</taxon>
        <taxon>Pleosporomycetidae</taxon>
        <taxon>Pleosporales</taxon>
        <taxon>Pleosporineae</taxon>
        <taxon>Phaeosphaeriaceae</taxon>
        <taxon>Parastagonospora</taxon>
    </lineage>
</organism>
<accession>A0A7U2I274</accession>
<proteinExistence type="predicted"/>
<evidence type="ECO:0000313" key="3">
    <source>
        <dbReference type="Proteomes" id="UP000663193"/>
    </source>
</evidence>
<gene>
    <name evidence="2" type="ORF">JI435_409440</name>
</gene>
<evidence type="ECO:0000256" key="1">
    <source>
        <dbReference type="SAM" id="SignalP"/>
    </source>
</evidence>
<keyword evidence="3" id="KW-1185">Reference proteome</keyword>
<protein>
    <recommendedName>
        <fullName evidence="4">Secreted protein</fullName>
    </recommendedName>
</protein>
<dbReference type="VEuPathDB" id="FungiDB:JI435_409440"/>
<dbReference type="EMBL" id="CP069028">
    <property type="protein sequence ID" value="QRC96687.1"/>
    <property type="molecule type" value="Genomic_DNA"/>
</dbReference>
<evidence type="ECO:0000313" key="2">
    <source>
        <dbReference type="EMBL" id="QRC96687.1"/>
    </source>
</evidence>
<feature type="signal peptide" evidence="1">
    <location>
        <begin position="1"/>
        <end position="17"/>
    </location>
</feature>
<keyword evidence="1" id="KW-0732">Signal</keyword>
<dbReference type="AlphaFoldDB" id="A0A7U2I274"/>
<name>A0A7U2I274_PHANO</name>
<dbReference type="Proteomes" id="UP000663193">
    <property type="component" value="Chromosome 6"/>
</dbReference>
<evidence type="ECO:0008006" key="4">
    <source>
        <dbReference type="Google" id="ProtNLM"/>
    </source>
</evidence>